<feature type="transmembrane region" description="Helical" evidence="1">
    <location>
        <begin position="211"/>
        <end position="231"/>
    </location>
</feature>
<keyword evidence="4" id="KW-1185">Reference proteome</keyword>
<evidence type="ECO:0008006" key="5">
    <source>
        <dbReference type="Google" id="ProtNLM"/>
    </source>
</evidence>
<gene>
    <name evidence="3" type="ORF">IV57_GL000631</name>
</gene>
<dbReference type="EMBL" id="JQCF01000014">
    <property type="protein sequence ID" value="KRN98928.1"/>
    <property type="molecule type" value="Genomic_DNA"/>
</dbReference>
<evidence type="ECO:0000313" key="3">
    <source>
        <dbReference type="EMBL" id="KRN98928.1"/>
    </source>
</evidence>
<evidence type="ECO:0000256" key="2">
    <source>
        <dbReference type="SAM" id="SignalP"/>
    </source>
</evidence>
<organism evidence="3 4">
    <name type="scientific">Companilactobacillus kimchiensis</name>
    <dbReference type="NCBI Taxonomy" id="993692"/>
    <lineage>
        <taxon>Bacteria</taxon>
        <taxon>Bacillati</taxon>
        <taxon>Bacillota</taxon>
        <taxon>Bacilli</taxon>
        <taxon>Lactobacillales</taxon>
        <taxon>Lactobacillaceae</taxon>
        <taxon>Companilactobacillus</taxon>
    </lineage>
</organism>
<evidence type="ECO:0000256" key="1">
    <source>
        <dbReference type="SAM" id="Phobius"/>
    </source>
</evidence>
<sequence length="270" mass="30110">MLALTIIVGITMSLTVVKAAGMGGPNTGDYVYEDQEYITNAQYDKLADINDNIFSGVSPQRLYVLIFNNTSDVNYFNGVNDISDIMSKSRRIDSTIVGKTGEALYGSSHYFDLESDTDENESLDIDNNYLIMDLQNNKVYLNPSLQGSLYLTDLMFWQAQIGLASKLRSKNTDTKVAALFQLAGKLEPKLKTVSENKKMLKSTDYYDVQQVVDTILMVLGVIIVIIVWIIIHRINKNKPHHGGGGSDLGNSDYDEGFDEGYYMGSNDPFM</sequence>
<dbReference type="Proteomes" id="UP000051006">
    <property type="component" value="Unassembled WGS sequence"/>
</dbReference>
<keyword evidence="1" id="KW-0472">Membrane</keyword>
<comment type="caution">
    <text evidence="3">The sequence shown here is derived from an EMBL/GenBank/DDBJ whole genome shotgun (WGS) entry which is preliminary data.</text>
</comment>
<keyword evidence="1" id="KW-1133">Transmembrane helix</keyword>
<dbReference type="AlphaFoldDB" id="A0A0R2LBL2"/>
<feature type="chain" id="PRO_5006419869" description="TPM domain-containing protein" evidence="2">
    <location>
        <begin position="20"/>
        <end position="270"/>
    </location>
</feature>
<keyword evidence="1" id="KW-0812">Transmembrane</keyword>
<accession>A0A0R2LBL2</accession>
<dbReference type="PATRIC" id="fig|993692.3.peg.638"/>
<protein>
    <recommendedName>
        <fullName evidence="5">TPM domain-containing protein</fullName>
    </recommendedName>
</protein>
<evidence type="ECO:0000313" key="4">
    <source>
        <dbReference type="Proteomes" id="UP000051006"/>
    </source>
</evidence>
<keyword evidence="2" id="KW-0732">Signal</keyword>
<name>A0A0R2LBL2_9LACO</name>
<dbReference type="STRING" id="993692.IV57_GL000631"/>
<reference evidence="3 4" key="1">
    <citation type="journal article" date="2015" name="Genome Announc.">
        <title>Expanding the biotechnology potential of lactobacilli through comparative genomics of 213 strains and associated genera.</title>
        <authorList>
            <person name="Sun Z."/>
            <person name="Harris H.M."/>
            <person name="McCann A."/>
            <person name="Guo C."/>
            <person name="Argimon S."/>
            <person name="Zhang W."/>
            <person name="Yang X."/>
            <person name="Jeffery I.B."/>
            <person name="Cooney J.C."/>
            <person name="Kagawa T.F."/>
            <person name="Liu W."/>
            <person name="Song Y."/>
            <person name="Salvetti E."/>
            <person name="Wrobel A."/>
            <person name="Rasinkangas P."/>
            <person name="Parkhill J."/>
            <person name="Rea M.C."/>
            <person name="O'Sullivan O."/>
            <person name="Ritari J."/>
            <person name="Douillard F.P."/>
            <person name="Paul Ross R."/>
            <person name="Yang R."/>
            <person name="Briner A.E."/>
            <person name="Felis G.E."/>
            <person name="de Vos W.M."/>
            <person name="Barrangou R."/>
            <person name="Klaenhammer T.R."/>
            <person name="Caufield P.W."/>
            <person name="Cui Y."/>
            <person name="Zhang H."/>
            <person name="O'Toole P.W."/>
        </authorList>
    </citation>
    <scope>NUCLEOTIDE SEQUENCE [LARGE SCALE GENOMIC DNA]</scope>
    <source>
        <strain evidence="3 4">DSM 24716</strain>
    </source>
</reference>
<feature type="signal peptide" evidence="2">
    <location>
        <begin position="1"/>
        <end position="19"/>
    </location>
</feature>
<proteinExistence type="predicted"/>